<evidence type="ECO:0000256" key="1">
    <source>
        <dbReference type="ARBA" id="ARBA00006116"/>
    </source>
</evidence>
<comment type="similarity">
    <text evidence="1">Belongs to the activator 1 large subunit family.</text>
</comment>
<dbReference type="GO" id="GO:0006260">
    <property type="term" value="P:DNA replication"/>
    <property type="evidence" value="ECO:0007669"/>
    <property type="project" value="UniProtKB-KW"/>
</dbReference>
<dbReference type="FunFam" id="1.20.272.10:FF:000005">
    <property type="entry name" value="Replication factor C subunit 1"/>
    <property type="match status" value="1"/>
</dbReference>
<comment type="function">
    <text evidence="5">Subunit of the replication factor C (RFC) complex which acts during elongation of primed DNA templates by DNA polymerases delta and epsilon, and is necessary for ATP-dependent loading of proliferating cell nuclear antigen (PCNA) onto primed DNA. This subunit binds to the primer-template junction. Binds the PO-B transcription element as well as other GA rich DNA sequences. Can bind single- or double-stranded DNA.</text>
</comment>
<dbReference type="EMBL" id="HBUF01202268">
    <property type="protein sequence ID" value="CAG6662299.1"/>
    <property type="molecule type" value="Transcribed_RNA"/>
</dbReference>
<proteinExistence type="inferred from homology"/>
<dbReference type="InterPro" id="IPR047854">
    <property type="entry name" value="RFC_lid"/>
</dbReference>
<feature type="region of interest" description="Disordered" evidence="9">
    <location>
        <begin position="815"/>
        <end position="890"/>
    </location>
</feature>
<dbReference type="CDD" id="cd18140">
    <property type="entry name" value="HLD_clamp_RFC"/>
    <property type="match status" value="1"/>
</dbReference>
<dbReference type="InterPro" id="IPR027417">
    <property type="entry name" value="P-loop_NTPase"/>
</dbReference>
<dbReference type="GO" id="GO:0016887">
    <property type="term" value="F:ATP hydrolysis activity"/>
    <property type="evidence" value="ECO:0007669"/>
    <property type="project" value="InterPro"/>
</dbReference>
<dbReference type="Pfam" id="PF25361">
    <property type="entry name" value="AAA_lid_RFC1"/>
    <property type="match status" value="1"/>
</dbReference>
<accession>A0A8D8WLF4</accession>
<dbReference type="GO" id="GO:0003677">
    <property type="term" value="F:DNA binding"/>
    <property type="evidence" value="ECO:0007669"/>
    <property type="project" value="InterPro"/>
</dbReference>
<dbReference type="SUPFAM" id="SSF48019">
    <property type="entry name" value="post-AAA+ oligomerization domain-like"/>
    <property type="match status" value="1"/>
</dbReference>
<evidence type="ECO:0000256" key="9">
    <source>
        <dbReference type="SAM" id="MobiDB-lite"/>
    </source>
</evidence>
<dbReference type="PANTHER" id="PTHR23389">
    <property type="entry name" value="CHROMOSOME TRANSMISSION FIDELITY FACTOR 18"/>
    <property type="match status" value="1"/>
</dbReference>
<feature type="compositionally biased region" description="Gly residues" evidence="9">
    <location>
        <begin position="875"/>
        <end position="890"/>
    </location>
</feature>
<feature type="compositionally biased region" description="Basic and acidic residues" evidence="9">
    <location>
        <begin position="58"/>
        <end position="76"/>
    </location>
</feature>
<feature type="region of interest" description="Disordered" evidence="9">
    <location>
        <begin position="1"/>
        <end position="318"/>
    </location>
</feature>
<dbReference type="FunFam" id="3.40.50.300:FF:000395">
    <property type="entry name" value="Replication factor C subunit 1"/>
    <property type="match status" value="1"/>
</dbReference>
<keyword evidence="2" id="KW-0235">DNA replication</keyword>
<dbReference type="InterPro" id="IPR003959">
    <property type="entry name" value="ATPase_AAA_core"/>
</dbReference>
<dbReference type="GO" id="GO:0005634">
    <property type="term" value="C:nucleus"/>
    <property type="evidence" value="ECO:0007669"/>
    <property type="project" value="UniProtKB-SubCell"/>
</dbReference>
<evidence type="ECO:0000256" key="7">
    <source>
        <dbReference type="ARBA" id="ARBA00075134"/>
    </source>
</evidence>
<feature type="compositionally biased region" description="Low complexity" evidence="9">
    <location>
        <begin position="859"/>
        <end position="874"/>
    </location>
</feature>
<comment type="subunit">
    <text evidence="6">Large subunit of the RFC complex, an heteropentameric complex consisting of RFC1 and four small subunits RFC2, RFC3, RFC4 and RFC5; the RFC complex interacts with PCNA and the interaction involves RFC1.</text>
</comment>
<dbReference type="CDD" id="cd00009">
    <property type="entry name" value="AAA"/>
    <property type="match status" value="1"/>
</dbReference>
<evidence type="ECO:0000256" key="2">
    <source>
        <dbReference type="ARBA" id="ARBA00022705"/>
    </source>
</evidence>
<evidence type="ECO:0000256" key="5">
    <source>
        <dbReference type="ARBA" id="ARBA00054501"/>
    </source>
</evidence>
<evidence type="ECO:0000256" key="4">
    <source>
        <dbReference type="ARBA" id="ARBA00022840"/>
    </source>
</evidence>
<evidence type="ECO:0000256" key="3">
    <source>
        <dbReference type="ARBA" id="ARBA00022741"/>
    </source>
</evidence>
<feature type="compositionally biased region" description="Polar residues" evidence="9">
    <location>
        <begin position="8"/>
        <end position="25"/>
    </location>
</feature>
<dbReference type="Pfam" id="PF00004">
    <property type="entry name" value="AAA"/>
    <property type="match status" value="1"/>
</dbReference>
<dbReference type="Gene3D" id="1.20.272.10">
    <property type="match status" value="1"/>
</dbReference>
<dbReference type="AlphaFoldDB" id="A0A8D8WLF4"/>
<feature type="compositionally biased region" description="Polar residues" evidence="9">
    <location>
        <begin position="163"/>
        <end position="174"/>
    </location>
</feature>
<feature type="domain" description="AAA+ ATPase" evidence="10">
    <location>
        <begin position="384"/>
        <end position="519"/>
    </location>
</feature>
<evidence type="ECO:0000256" key="6">
    <source>
        <dbReference type="ARBA" id="ARBA00064311"/>
    </source>
</evidence>
<dbReference type="Gene3D" id="1.10.8.60">
    <property type="match status" value="1"/>
</dbReference>
<organism evidence="11">
    <name type="scientific">Cacopsylla melanoneura</name>
    <dbReference type="NCBI Taxonomy" id="428564"/>
    <lineage>
        <taxon>Eukaryota</taxon>
        <taxon>Metazoa</taxon>
        <taxon>Ecdysozoa</taxon>
        <taxon>Arthropoda</taxon>
        <taxon>Hexapoda</taxon>
        <taxon>Insecta</taxon>
        <taxon>Pterygota</taxon>
        <taxon>Neoptera</taxon>
        <taxon>Paraneoptera</taxon>
        <taxon>Hemiptera</taxon>
        <taxon>Sternorrhyncha</taxon>
        <taxon>Psylloidea</taxon>
        <taxon>Psyllidae</taxon>
        <taxon>Psyllinae</taxon>
        <taxon>Cacopsylla</taxon>
    </lineage>
</organism>
<dbReference type="SMART" id="SM00382">
    <property type="entry name" value="AAA"/>
    <property type="match status" value="1"/>
</dbReference>
<sequence length="890" mass="98141">MSKDIRSYFSSQKKVSGSSPTISNGKNKEHEKKKKRTFIVSDSDEDSDVVQSPLKKSKQNEKQPPKKNSKEEEKSKYFSANASDVFGSAPVKQLNRNFPVPKKVVASPTVDSGIESQDSNTLEMHDNDEFEAVLSQLDEQDWVSPAKPPKTPKTESPRKETSPKSASKSTSEQSKLLKKSPIASNKKSADSPKQKSSPIKPDSKSSPSKSPKSPSPHVKSPVSSKSKILDSKSPVSSRSEKSLESKLKSPDKSVLSPRKNSLKRSSSVREVSKVPELEDSKVEKVKPKEKSSKSFYGNKESSQSTSNSESSPKPFTQVVPPSSGFTLWVDKYKPKTIKQIVGQQGDKSAVNKLIKWLKNWHINQSGTKKLVKPSPWAKDDDGAYFKAALLSGPPGIGKTTTVSLVCQELGFDLVEFNASDTRSKRLLQEEVSQLLSCASLTPFFSGEEKKGVTHKHVLVMDEVDGMAGNEDRGGVQELIQLIKAAKVPVICMCNDRSHPKIRSLVNYCFDLPVHRPRVEQIKAAMMSICFKENIKVSPQVMTDIITNSNQDIRATLNQLSMLSAQSQSNTVQSEAKNVKLGPWDVLRKVFSHEEQKTMTVFDKSDLFFHDYQVAPLFVHENYLSVTPYNFDKNKKSAKMVLFAKAAESLSKGDLIEKQIRQNSSWSLLPTQAMFSSVIPGHYLAGHVSGRIQFPMWFGKNSRGNKIDRLVQEIQVHTRLRTSSSKESINLDYMRYLRDAILEPLIKSGSDGVQESLAKLQHYCLTREDMDSICEVSAWPNATDPMTKIESKVKAAFTRAYNKTAIVTPYALVAPVKKGNGGKTEGEEGMEEGEEEEEDNEQEDDNMDADAMIVAKKKPTAGSSKAPSSAAASSSRGGGGKGGKGSRGGKK</sequence>
<reference evidence="11" key="1">
    <citation type="submission" date="2021-05" db="EMBL/GenBank/DDBJ databases">
        <authorList>
            <person name="Alioto T."/>
            <person name="Alioto T."/>
            <person name="Gomez Garrido J."/>
        </authorList>
    </citation>
    <scope>NUCLEOTIDE SEQUENCE</scope>
</reference>
<dbReference type="FunFam" id="1.10.8.60:FF:000021">
    <property type="entry name" value="Replication factor C subunit 1"/>
    <property type="match status" value="1"/>
</dbReference>
<feature type="compositionally biased region" description="Acidic residues" evidence="9">
    <location>
        <begin position="826"/>
        <end position="847"/>
    </location>
</feature>
<dbReference type="Gene3D" id="3.40.50.300">
    <property type="entry name" value="P-loop containing nucleotide triphosphate hydrolases"/>
    <property type="match status" value="1"/>
</dbReference>
<feature type="compositionally biased region" description="Basic and acidic residues" evidence="9">
    <location>
        <begin position="152"/>
        <end position="162"/>
    </location>
</feature>
<feature type="compositionally biased region" description="Basic and acidic residues" evidence="9">
    <location>
        <begin position="270"/>
        <end position="292"/>
    </location>
</feature>
<evidence type="ECO:0000259" key="10">
    <source>
        <dbReference type="SMART" id="SM00382"/>
    </source>
</evidence>
<keyword evidence="4" id="KW-0067">ATP-binding</keyword>
<dbReference type="GO" id="GO:0005524">
    <property type="term" value="F:ATP binding"/>
    <property type="evidence" value="ECO:0007669"/>
    <property type="project" value="UniProtKB-UniRule"/>
</dbReference>
<feature type="compositionally biased region" description="Low complexity" evidence="9">
    <location>
        <begin position="298"/>
        <end position="314"/>
    </location>
</feature>
<dbReference type="InterPro" id="IPR013725">
    <property type="entry name" value="DNA_replication_fac_RFC1_C"/>
</dbReference>
<dbReference type="PANTHER" id="PTHR23389:SF6">
    <property type="entry name" value="REPLICATION FACTOR C SUBUNIT 1"/>
    <property type="match status" value="1"/>
</dbReference>
<dbReference type="InterPro" id="IPR003593">
    <property type="entry name" value="AAA+_ATPase"/>
</dbReference>
<protein>
    <recommendedName>
        <fullName evidence="8">Activator 1 large subunit</fullName>
    </recommendedName>
    <alternativeName>
        <fullName evidence="7">Replication factor C 140 kDa subunit</fullName>
    </alternativeName>
</protein>
<evidence type="ECO:0000256" key="8">
    <source>
        <dbReference type="ARBA" id="ARBA00077727"/>
    </source>
</evidence>
<feature type="compositionally biased region" description="Low complexity" evidence="9">
    <location>
        <begin position="194"/>
        <end position="237"/>
    </location>
</feature>
<dbReference type="GO" id="GO:0003689">
    <property type="term" value="F:DNA clamp loader activity"/>
    <property type="evidence" value="ECO:0007669"/>
    <property type="project" value="UniProtKB-UniRule"/>
</dbReference>
<feature type="compositionally biased region" description="Basic and acidic residues" evidence="9">
    <location>
        <begin position="238"/>
        <end position="251"/>
    </location>
</feature>
<name>A0A8D8WLF4_9HEMI</name>
<evidence type="ECO:0000313" key="11">
    <source>
        <dbReference type="EMBL" id="CAG6662299.1"/>
    </source>
</evidence>
<dbReference type="GO" id="GO:0005663">
    <property type="term" value="C:DNA replication factor C complex"/>
    <property type="evidence" value="ECO:0007669"/>
    <property type="project" value="InterPro"/>
</dbReference>
<dbReference type="GO" id="GO:0006281">
    <property type="term" value="P:DNA repair"/>
    <property type="evidence" value="ECO:0007669"/>
    <property type="project" value="InterPro"/>
</dbReference>
<dbReference type="SUPFAM" id="SSF52540">
    <property type="entry name" value="P-loop containing nucleoside triphosphate hydrolases"/>
    <property type="match status" value="1"/>
</dbReference>
<dbReference type="InterPro" id="IPR008921">
    <property type="entry name" value="DNA_pol3_clamp-load_cplx_C"/>
</dbReference>
<dbReference type="Pfam" id="PF08519">
    <property type="entry name" value="RFC1"/>
    <property type="match status" value="1"/>
</dbReference>
<keyword evidence="3" id="KW-0547">Nucleotide-binding</keyword>